<dbReference type="AlphaFoldDB" id="A0AA41WVC5"/>
<reference evidence="2" key="1">
    <citation type="journal article" date="2023" name="Front. Microbiol.">
        <title>Ralstonia chuxiongensis sp. nov., Ralstonia mojiangensis sp. nov., and Ralstonia soli sp. nov., isolated from tobacco fields, are three novel species in the family Burkholderiaceae.</title>
        <authorList>
            <person name="Lu C.H."/>
            <person name="Zhang Y.Y."/>
            <person name="Jiang N."/>
            <person name="Chen W."/>
            <person name="Shao X."/>
            <person name="Zhao Z.M."/>
            <person name="Lu W.L."/>
            <person name="Hu X."/>
            <person name="Xi Y.X."/>
            <person name="Zou S.Y."/>
            <person name="Wei Q.J."/>
            <person name="Lin Z.L."/>
            <person name="Gong L."/>
            <person name="Gai X.T."/>
            <person name="Zhang L.Q."/>
            <person name="Li J.Y."/>
            <person name="Jin Y."/>
            <person name="Xia Z.Y."/>
        </authorList>
    </citation>
    <scope>NUCLEOTIDE SEQUENCE [LARGE SCALE GENOMIC DNA]</scope>
    <source>
        <strain evidence="2">21YRMH01-3</strain>
    </source>
</reference>
<gene>
    <name evidence="1" type="ORF">NKG59_24965</name>
</gene>
<evidence type="ECO:0000313" key="1">
    <source>
        <dbReference type="EMBL" id="MCP1175631.1"/>
    </source>
</evidence>
<evidence type="ECO:0000313" key="2">
    <source>
        <dbReference type="Proteomes" id="UP001162793"/>
    </source>
</evidence>
<protein>
    <submittedName>
        <fullName evidence="1">Uncharacterized protein</fullName>
    </submittedName>
</protein>
<comment type="caution">
    <text evidence="1">The sequence shown here is derived from an EMBL/GenBank/DDBJ whole genome shotgun (WGS) entry which is preliminary data.</text>
</comment>
<accession>A0AA41WVC5</accession>
<dbReference type="RefSeq" id="WP_253542725.1">
    <property type="nucleotide sequence ID" value="NZ_JAMYWC010000011.1"/>
</dbReference>
<organism evidence="1 2">
    <name type="scientific">Ralstonia chuxiongensis</name>
    <dbReference type="NCBI Taxonomy" id="2957504"/>
    <lineage>
        <taxon>Bacteria</taxon>
        <taxon>Pseudomonadati</taxon>
        <taxon>Pseudomonadota</taxon>
        <taxon>Betaproteobacteria</taxon>
        <taxon>Burkholderiales</taxon>
        <taxon>Burkholderiaceae</taxon>
        <taxon>Ralstonia</taxon>
    </lineage>
</organism>
<dbReference type="EMBL" id="JAMYWC010000011">
    <property type="protein sequence ID" value="MCP1175631.1"/>
    <property type="molecule type" value="Genomic_DNA"/>
</dbReference>
<sequence length="91" mass="9938">MKRNFSSNVGVCRRGDEHEIADVLKNLADGVSLPVPTGWWLKRYRNLEHRGLITISAGEKDDLNGDMWNVDLTAAGRTLLQAASAAEANCG</sequence>
<dbReference type="Proteomes" id="UP001162793">
    <property type="component" value="Unassembled WGS sequence"/>
</dbReference>
<keyword evidence="2" id="KW-1185">Reference proteome</keyword>
<name>A0AA41WVC5_9RALS</name>
<proteinExistence type="predicted"/>